<accession>A0A2T0GXI9</accession>
<evidence type="ECO:0000313" key="3">
    <source>
        <dbReference type="Proteomes" id="UP000239352"/>
    </source>
</evidence>
<dbReference type="AlphaFoldDB" id="A0A2T0GXI9"/>
<sequence>MRIRGTFVMLALALPLLAATTACGELQEAQQGVQDAQDGIDRAQQGLDTAQSCAKATGLVSFTLNFSDPQQATETARNKAEELGNLAEQTSDQALSEALLDMQRSAERVASGEVTIDNSAEWSQRKLEQAQRVLDICSGG</sequence>
<organism evidence="2 3">
    <name type="scientific">Actinopolyspora mortivallis</name>
    <dbReference type="NCBI Taxonomy" id="33906"/>
    <lineage>
        <taxon>Bacteria</taxon>
        <taxon>Bacillati</taxon>
        <taxon>Actinomycetota</taxon>
        <taxon>Actinomycetes</taxon>
        <taxon>Actinopolysporales</taxon>
        <taxon>Actinopolysporaceae</taxon>
        <taxon>Actinopolyspora</taxon>
    </lineage>
</organism>
<evidence type="ECO:0000313" key="2">
    <source>
        <dbReference type="EMBL" id="PRW63829.1"/>
    </source>
</evidence>
<dbReference type="STRING" id="1050202.GCA_000384035_00369"/>
<dbReference type="Proteomes" id="UP000239352">
    <property type="component" value="Unassembled WGS sequence"/>
</dbReference>
<evidence type="ECO:0000256" key="1">
    <source>
        <dbReference type="SAM" id="SignalP"/>
    </source>
</evidence>
<keyword evidence="3" id="KW-1185">Reference proteome</keyword>
<dbReference type="InParanoid" id="A0A2T0GXI9"/>
<comment type="caution">
    <text evidence="2">The sequence shown here is derived from an EMBL/GenBank/DDBJ whole genome shotgun (WGS) entry which is preliminary data.</text>
</comment>
<protein>
    <submittedName>
        <fullName evidence="2">Uncharacterized protein</fullName>
    </submittedName>
</protein>
<proteinExistence type="predicted"/>
<keyword evidence="1" id="KW-0732">Signal</keyword>
<feature type="chain" id="PRO_5038347054" evidence="1">
    <location>
        <begin position="19"/>
        <end position="140"/>
    </location>
</feature>
<name>A0A2T0GXI9_ACTMO</name>
<dbReference type="EMBL" id="PVSR01000009">
    <property type="protein sequence ID" value="PRW63829.1"/>
    <property type="molecule type" value="Genomic_DNA"/>
</dbReference>
<gene>
    <name evidence="2" type="ORF">CEP50_08610</name>
</gene>
<reference evidence="2 3" key="1">
    <citation type="submission" date="2018-03" db="EMBL/GenBank/DDBJ databases">
        <title>Actinopolyspora mortivallis from Sahara, screening for active biomolecules.</title>
        <authorList>
            <person name="Selama O."/>
            <person name="Wellington E.M.H."/>
            <person name="Hacene H."/>
        </authorList>
    </citation>
    <scope>NUCLEOTIDE SEQUENCE [LARGE SCALE GENOMIC DNA]</scope>
    <source>
        <strain evidence="2 3">M5A</strain>
    </source>
</reference>
<dbReference type="RefSeq" id="WP_106113407.1">
    <property type="nucleotide sequence ID" value="NZ_PVSR01000009.1"/>
</dbReference>
<feature type="signal peptide" evidence="1">
    <location>
        <begin position="1"/>
        <end position="18"/>
    </location>
</feature>
<dbReference type="PROSITE" id="PS51257">
    <property type="entry name" value="PROKAR_LIPOPROTEIN"/>
    <property type="match status" value="1"/>
</dbReference>